<reference evidence="6" key="1">
    <citation type="submission" date="2017-11" db="EMBL/GenBank/DDBJ databases">
        <authorList>
            <person name="Kuznetsova I."/>
            <person name="Sazanova A."/>
            <person name="Chirak E."/>
            <person name="Safronova V."/>
            <person name="Willems A."/>
        </authorList>
    </citation>
    <scope>NUCLEOTIDE SEQUENCE [LARGE SCALE GENOMIC DNA]</scope>
    <source>
        <strain evidence="6">CCBAU 03422</strain>
    </source>
</reference>
<dbReference type="GO" id="GO:0015833">
    <property type="term" value="P:peptide transport"/>
    <property type="evidence" value="ECO:0007669"/>
    <property type="project" value="TreeGrafter"/>
</dbReference>
<dbReference type="Proteomes" id="UP000241764">
    <property type="component" value="Unassembled WGS sequence"/>
</dbReference>
<dbReference type="PANTHER" id="PTHR30290">
    <property type="entry name" value="PERIPLASMIC BINDING COMPONENT OF ABC TRANSPORTER"/>
    <property type="match status" value="1"/>
</dbReference>
<dbReference type="InterPro" id="IPR039424">
    <property type="entry name" value="SBP_5"/>
</dbReference>
<feature type="domain" description="Solute-binding protein family 5" evidence="4">
    <location>
        <begin position="87"/>
        <end position="437"/>
    </location>
</feature>
<sequence>MDSAMLNHPISRRMFNISLGTTALAAITRPSLAQTSPTPTKGGRLRIMLQETASSSLLDPTKVASFSVYFAYAMVGERLVCVDSRLNPVPMLAESWEPVNNKVDVWVFKLRRGVEFHNGKSLTAKDVTYSLNRLRDPASQSPLRTLLEHITEIVEDDPYTLRFVLSRPDADFPLLLAQDRFYIFPEGFSTFDKPLGTGPFVADGLNPAGVNVYRRNQNYWQNGKPYLDEVAFQGNQDAVTRASALLAGDVDAVQTINFALAKRIAATSSFQVVSSPSGVHNVIAMLTDTSPFDRPEVRDAMKYLFDREQMRDRLCAGHAQIGNDHPIPPFSSFYHTELPIRTYDPDRAKSILQKAGLSFPTQVLHSSDAVTPGVAVDLAQVYADGARKAGISLEPKRDPVTGYWDNVWLKQPLMVSGWGTRFTPDLMLRVAYRSGAKWNETHWSRPKVDAMMDEAVATTDVNRRRELYWAIQETIHHDGGAGIPLFFDQLDAVSSKVKGVSPSPLGSLTGPAMADLWLDQSA</sequence>
<comment type="caution">
    <text evidence="5">The sequence shown here is derived from an EMBL/GenBank/DDBJ whole genome shotgun (WGS) entry which is preliminary data.</text>
</comment>
<dbReference type="CDD" id="cd08503">
    <property type="entry name" value="PBP2_NikA_DppA_OppA_like_17"/>
    <property type="match status" value="1"/>
</dbReference>
<evidence type="ECO:0000259" key="4">
    <source>
        <dbReference type="Pfam" id="PF00496"/>
    </source>
</evidence>
<dbReference type="PIRSF" id="PIRSF002741">
    <property type="entry name" value="MppA"/>
    <property type="match status" value="1"/>
</dbReference>
<keyword evidence="3" id="KW-0732">Signal</keyword>
<dbReference type="EMBL" id="PGGM01000021">
    <property type="protein sequence ID" value="PSH56469.1"/>
    <property type="molecule type" value="Genomic_DNA"/>
</dbReference>
<dbReference type="Gene3D" id="3.10.105.10">
    <property type="entry name" value="Dipeptide-binding Protein, Domain 3"/>
    <property type="match status" value="1"/>
</dbReference>
<evidence type="ECO:0000256" key="3">
    <source>
        <dbReference type="ARBA" id="ARBA00022729"/>
    </source>
</evidence>
<comment type="similarity">
    <text evidence="2">Belongs to the bacterial solute-binding protein 5 family.</text>
</comment>
<dbReference type="GO" id="GO:0043190">
    <property type="term" value="C:ATP-binding cassette (ABC) transporter complex"/>
    <property type="evidence" value="ECO:0007669"/>
    <property type="project" value="InterPro"/>
</dbReference>
<organism evidence="5 6">
    <name type="scientific">Phyllobacterium sophorae</name>
    <dbReference type="NCBI Taxonomy" id="1520277"/>
    <lineage>
        <taxon>Bacteria</taxon>
        <taxon>Pseudomonadati</taxon>
        <taxon>Pseudomonadota</taxon>
        <taxon>Alphaproteobacteria</taxon>
        <taxon>Hyphomicrobiales</taxon>
        <taxon>Phyllobacteriaceae</taxon>
        <taxon>Phyllobacterium</taxon>
    </lineage>
</organism>
<accession>A0A2P7AQG3</accession>
<gene>
    <name evidence="5" type="ORF">CU103_29115</name>
</gene>
<dbReference type="InterPro" id="IPR030678">
    <property type="entry name" value="Peptide/Ni-bd"/>
</dbReference>
<dbReference type="SUPFAM" id="SSF53850">
    <property type="entry name" value="Periplasmic binding protein-like II"/>
    <property type="match status" value="1"/>
</dbReference>
<protein>
    <submittedName>
        <fullName evidence="5">Peptide ABC transporter substrate-binding protein</fullName>
    </submittedName>
</protein>
<evidence type="ECO:0000256" key="2">
    <source>
        <dbReference type="ARBA" id="ARBA00005695"/>
    </source>
</evidence>
<evidence type="ECO:0000313" key="5">
    <source>
        <dbReference type="EMBL" id="PSH56469.1"/>
    </source>
</evidence>
<dbReference type="Gene3D" id="3.90.76.10">
    <property type="entry name" value="Dipeptide-binding Protein, Domain 1"/>
    <property type="match status" value="1"/>
</dbReference>
<dbReference type="InterPro" id="IPR000914">
    <property type="entry name" value="SBP_5_dom"/>
</dbReference>
<dbReference type="GO" id="GO:1904680">
    <property type="term" value="F:peptide transmembrane transporter activity"/>
    <property type="evidence" value="ECO:0007669"/>
    <property type="project" value="TreeGrafter"/>
</dbReference>
<name>A0A2P7AQG3_9HYPH</name>
<dbReference type="Gene3D" id="3.40.190.10">
    <property type="entry name" value="Periplasmic binding protein-like II"/>
    <property type="match status" value="1"/>
</dbReference>
<comment type="subcellular location">
    <subcellularLocation>
        <location evidence="1">Periplasm</location>
    </subcellularLocation>
</comment>
<dbReference type="OrthoDB" id="9803988at2"/>
<dbReference type="Pfam" id="PF00496">
    <property type="entry name" value="SBP_bac_5"/>
    <property type="match status" value="1"/>
</dbReference>
<dbReference type="GO" id="GO:0030288">
    <property type="term" value="C:outer membrane-bounded periplasmic space"/>
    <property type="evidence" value="ECO:0007669"/>
    <property type="project" value="UniProtKB-ARBA"/>
</dbReference>
<proteinExistence type="inferred from homology"/>
<dbReference type="AlphaFoldDB" id="A0A2P7AQG3"/>
<evidence type="ECO:0000256" key="1">
    <source>
        <dbReference type="ARBA" id="ARBA00004418"/>
    </source>
</evidence>
<dbReference type="PANTHER" id="PTHR30290:SF38">
    <property type="entry name" value="D,D-DIPEPTIDE-BINDING PERIPLASMIC PROTEIN DDPA-RELATED"/>
    <property type="match status" value="1"/>
</dbReference>
<evidence type="ECO:0000313" key="6">
    <source>
        <dbReference type="Proteomes" id="UP000241764"/>
    </source>
</evidence>
<keyword evidence="6" id="KW-1185">Reference proteome</keyword>